<comment type="caution">
    <text evidence="6">The sequence shown here is derived from an EMBL/GenBank/DDBJ whole genome shotgun (WGS) entry which is preliminary data.</text>
</comment>
<evidence type="ECO:0000256" key="1">
    <source>
        <dbReference type="ARBA" id="ARBA00012528"/>
    </source>
</evidence>
<dbReference type="Pfam" id="PF00990">
    <property type="entry name" value="GGDEF"/>
    <property type="match status" value="1"/>
</dbReference>
<evidence type="ECO:0000256" key="3">
    <source>
        <dbReference type="PROSITE-ProRule" id="PRU00169"/>
    </source>
</evidence>
<dbReference type="EC" id="2.7.7.65" evidence="1"/>
<evidence type="ECO:0000313" key="6">
    <source>
        <dbReference type="EMBL" id="TBW35953.1"/>
    </source>
</evidence>
<protein>
    <recommendedName>
        <fullName evidence="1">diguanylate cyclase</fullName>
        <ecNumber evidence="1">2.7.7.65</ecNumber>
    </recommendedName>
</protein>
<dbReference type="GO" id="GO:0005886">
    <property type="term" value="C:plasma membrane"/>
    <property type="evidence" value="ECO:0007669"/>
    <property type="project" value="TreeGrafter"/>
</dbReference>
<dbReference type="GO" id="GO:1902201">
    <property type="term" value="P:negative regulation of bacterial-type flagellum-dependent cell motility"/>
    <property type="evidence" value="ECO:0007669"/>
    <property type="project" value="TreeGrafter"/>
</dbReference>
<dbReference type="Gene3D" id="3.40.50.2300">
    <property type="match status" value="1"/>
</dbReference>
<dbReference type="Gene3D" id="3.30.70.270">
    <property type="match status" value="1"/>
</dbReference>
<dbReference type="PROSITE" id="PS50110">
    <property type="entry name" value="RESPONSE_REGULATORY"/>
    <property type="match status" value="1"/>
</dbReference>
<sequence length="312" mass="34073">MRIVLVDPSRIGLKLMTKMLVDGGHCVLPFSDGAAALECLRGDEDIDVLMTSFEIPNVSGLELCWEARLIANGGRPIYVVAMSSSHDRDRLIEALDSGADDFITKPPIATELYARLRAAERMTHAQRELIRLATIDPLTDLPNRREFFERAGAACHRADGSEPLSMVMFDIDHFKAVNDTWGHDSGDVVLRVVAAALRRCPGHPARIGGEEFALLLEGWDLLDAYHEAERLRLALQERPIRLPMGAVAITVSLGVAEHVPGQSVDLLLKNADVALYAAKTSGRNRAIAAQGASYAERRSAEPAHPQTILLAC</sequence>
<dbReference type="InterPro" id="IPR043128">
    <property type="entry name" value="Rev_trsase/Diguanyl_cyclase"/>
</dbReference>
<organism evidence="6 7">
    <name type="scientific">Siculibacillus lacustris</name>
    <dbReference type="NCBI Taxonomy" id="1549641"/>
    <lineage>
        <taxon>Bacteria</taxon>
        <taxon>Pseudomonadati</taxon>
        <taxon>Pseudomonadota</taxon>
        <taxon>Alphaproteobacteria</taxon>
        <taxon>Hyphomicrobiales</taxon>
        <taxon>Ancalomicrobiaceae</taxon>
        <taxon>Siculibacillus</taxon>
    </lineage>
</organism>
<evidence type="ECO:0000313" key="7">
    <source>
        <dbReference type="Proteomes" id="UP000292781"/>
    </source>
</evidence>
<reference evidence="6 7" key="1">
    <citation type="submission" date="2019-02" db="EMBL/GenBank/DDBJ databases">
        <title>Siculibacillus lacustris gen. nov., sp. nov., a new rosette-forming bacterium isolated from a freshwater crater lake (Lake St. Ana, Romania).</title>
        <authorList>
            <person name="Felfoldi T."/>
            <person name="Marton Z."/>
            <person name="Szabo A."/>
            <person name="Mentes A."/>
            <person name="Boka K."/>
            <person name="Marialigeti K."/>
            <person name="Mathe I."/>
            <person name="Koncz M."/>
            <person name="Schumann P."/>
            <person name="Toth E."/>
        </authorList>
    </citation>
    <scope>NUCLEOTIDE SEQUENCE [LARGE SCALE GENOMIC DNA]</scope>
    <source>
        <strain evidence="6 7">SA-279</strain>
    </source>
</reference>
<dbReference type="GO" id="GO:0043709">
    <property type="term" value="P:cell adhesion involved in single-species biofilm formation"/>
    <property type="evidence" value="ECO:0007669"/>
    <property type="project" value="TreeGrafter"/>
</dbReference>
<dbReference type="CDD" id="cd01949">
    <property type="entry name" value="GGDEF"/>
    <property type="match status" value="1"/>
</dbReference>
<dbReference type="SMART" id="SM00267">
    <property type="entry name" value="GGDEF"/>
    <property type="match status" value="1"/>
</dbReference>
<feature type="domain" description="Response regulatory" evidence="4">
    <location>
        <begin position="2"/>
        <end position="120"/>
    </location>
</feature>
<feature type="domain" description="GGDEF" evidence="5">
    <location>
        <begin position="162"/>
        <end position="291"/>
    </location>
</feature>
<accession>A0A4Q9VKK8</accession>
<name>A0A4Q9VKK8_9HYPH</name>
<dbReference type="SMART" id="SM00448">
    <property type="entry name" value="REC"/>
    <property type="match status" value="1"/>
</dbReference>
<dbReference type="InterPro" id="IPR000160">
    <property type="entry name" value="GGDEF_dom"/>
</dbReference>
<comment type="caution">
    <text evidence="3">Lacks conserved residue(s) required for the propagation of feature annotation.</text>
</comment>
<dbReference type="RefSeq" id="WP_131310437.1">
    <property type="nucleotide sequence ID" value="NZ_SJFN01000023.1"/>
</dbReference>
<dbReference type="Pfam" id="PF00072">
    <property type="entry name" value="Response_reg"/>
    <property type="match status" value="1"/>
</dbReference>
<gene>
    <name evidence="6" type="ORF">EYW49_15160</name>
</gene>
<dbReference type="SUPFAM" id="SSF55073">
    <property type="entry name" value="Nucleotide cyclase"/>
    <property type="match status" value="1"/>
</dbReference>
<dbReference type="Proteomes" id="UP000292781">
    <property type="component" value="Unassembled WGS sequence"/>
</dbReference>
<keyword evidence="7" id="KW-1185">Reference proteome</keyword>
<dbReference type="PANTHER" id="PTHR45138:SF9">
    <property type="entry name" value="DIGUANYLATE CYCLASE DGCM-RELATED"/>
    <property type="match status" value="1"/>
</dbReference>
<dbReference type="InterPro" id="IPR050469">
    <property type="entry name" value="Diguanylate_Cyclase"/>
</dbReference>
<dbReference type="GO" id="GO:0052621">
    <property type="term" value="F:diguanylate cyclase activity"/>
    <property type="evidence" value="ECO:0007669"/>
    <property type="project" value="UniProtKB-EC"/>
</dbReference>
<evidence type="ECO:0000259" key="4">
    <source>
        <dbReference type="PROSITE" id="PS50110"/>
    </source>
</evidence>
<comment type="catalytic activity">
    <reaction evidence="2">
        <text>2 GTP = 3',3'-c-di-GMP + 2 diphosphate</text>
        <dbReference type="Rhea" id="RHEA:24898"/>
        <dbReference type="ChEBI" id="CHEBI:33019"/>
        <dbReference type="ChEBI" id="CHEBI:37565"/>
        <dbReference type="ChEBI" id="CHEBI:58805"/>
        <dbReference type="EC" id="2.7.7.65"/>
    </reaction>
</comment>
<evidence type="ECO:0000259" key="5">
    <source>
        <dbReference type="PROSITE" id="PS50887"/>
    </source>
</evidence>
<dbReference type="EMBL" id="SJFN01000023">
    <property type="protein sequence ID" value="TBW35953.1"/>
    <property type="molecule type" value="Genomic_DNA"/>
</dbReference>
<dbReference type="SUPFAM" id="SSF52172">
    <property type="entry name" value="CheY-like"/>
    <property type="match status" value="1"/>
</dbReference>
<dbReference type="NCBIfam" id="TIGR00254">
    <property type="entry name" value="GGDEF"/>
    <property type="match status" value="1"/>
</dbReference>
<dbReference type="GO" id="GO:0000160">
    <property type="term" value="P:phosphorelay signal transduction system"/>
    <property type="evidence" value="ECO:0007669"/>
    <property type="project" value="InterPro"/>
</dbReference>
<dbReference type="AlphaFoldDB" id="A0A4Q9VKK8"/>
<dbReference type="PANTHER" id="PTHR45138">
    <property type="entry name" value="REGULATORY COMPONENTS OF SENSORY TRANSDUCTION SYSTEM"/>
    <property type="match status" value="1"/>
</dbReference>
<dbReference type="InterPro" id="IPR001789">
    <property type="entry name" value="Sig_transdc_resp-reg_receiver"/>
</dbReference>
<dbReference type="InterPro" id="IPR029787">
    <property type="entry name" value="Nucleotide_cyclase"/>
</dbReference>
<dbReference type="PROSITE" id="PS50887">
    <property type="entry name" value="GGDEF"/>
    <property type="match status" value="1"/>
</dbReference>
<dbReference type="InterPro" id="IPR011006">
    <property type="entry name" value="CheY-like_superfamily"/>
</dbReference>
<dbReference type="FunFam" id="3.30.70.270:FF:000001">
    <property type="entry name" value="Diguanylate cyclase domain protein"/>
    <property type="match status" value="1"/>
</dbReference>
<proteinExistence type="predicted"/>
<evidence type="ECO:0000256" key="2">
    <source>
        <dbReference type="ARBA" id="ARBA00034247"/>
    </source>
</evidence>
<dbReference type="OrthoDB" id="9812260at2"/>